<dbReference type="PROSITE" id="PS50297">
    <property type="entry name" value="ANK_REP_REGION"/>
    <property type="match status" value="1"/>
</dbReference>
<organism evidence="3 4">
    <name type="scientific">Pleodorina starrii</name>
    <dbReference type="NCBI Taxonomy" id="330485"/>
    <lineage>
        <taxon>Eukaryota</taxon>
        <taxon>Viridiplantae</taxon>
        <taxon>Chlorophyta</taxon>
        <taxon>core chlorophytes</taxon>
        <taxon>Chlorophyceae</taxon>
        <taxon>CS clade</taxon>
        <taxon>Chlamydomonadales</taxon>
        <taxon>Volvocaceae</taxon>
        <taxon>Pleodorina</taxon>
    </lineage>
</organism>
<dbReference type="EMBL" id="BRXU01000007">
    <property type="protein sequence ID" value="GLC53298.1"/>
    <property type="molecule type" value="Genomic_DNA"/>
</dbReference>
<dbReference type="SMART" id="SM00248">
    <property type="entry name" value="ANK"/>
    <property type="match status" value="2"/>
</dbReference>
<comment type="caution">
    <text evidence="3">The sequence shown here is derived from an EMBL/GenBank/DDBJ whole genome shotgun (WGS) entry which is preliminary data.</text>
</comment>
<dbReference type="Pfam" id="PF12796">
    <property type="entry name" value="Ank_2"/>
    <property type="match status" value="1"/>
</dbReference>
<evidence type="ECO:0000313" key="4">
    <source>
        <dbReference type="Proteomes" id="UP001165080"/>
    </source>
</evidence>
<feature type="region of interest" description="Disordered" evidence="2">
    <location>
        <begin position="166"/>
        <end position="249"/>
    </location>
</feature>
<reference evidence="3 4" key="1">
    <citation type="journal article" date="2023" name="Commun. Biol.">
        <title>Reorganization of the ancestral sex-determining regions during the evolution of trioecy in Pleodorina starrii.</title>
        <authorList>
            <person name="Takahashi K."/>
            <person name="Suzuki S."/>
            <person name="Kawai-Toyooka H."/>
            <person name="Yamamoto K."/>
            <person name="Hamaji T."/>
            <person name="Ootsuki R."/>
            <person name="Yamaguchi H."/>
            <person name="Kawachi M."/>
            <person name="Higashiyama T."/>
            <person name="Nozaki H."/>
        </authorList>
    </citation>
    <scope>NUCLEOTIDE SEQUENCE [LARGE SCALE GENOMIC DNA]</scope>
    <source>
        <strain evidence="3 4">NIES-4479</strain>
    </source>
</reference>
<dbReference type="InterPro" id="IPR036770">
    <property type="entry name" value="Ankyrin_rpt-contain_sf"/>
</dbReference>
<feature type="region of interest" description="Disordered" evidence="2">
    <location>
        <begin position="1"/>
        <end position="35"/>
    </location>
</feature>
<feature type="compositionally biased region" description="Gly residues" evidence="2">
    <location>
        <begin position="334"/>
        <end position="350"/>
    </location>
</feature>
<dbReference type="OrthoDB" id="194358at2759"/>
<name>A0A9W6BJT0_9CHLO</name>
<feature type="compositionally biased region" description="Gly residues" evidence="2">
    <location>
        <begin position="304"/>
        <end position="320"/>
    </location>
</feature>
<dbReference type="AlphaFoldDB" id="A0A9W6BJT0"/>
<evidence type="ECO:0008006" key="5">
    <source>
        <dbReference type="Google" id="ProtNLM"/>
    </source>
</evidence>
<dbReference type="SUPFAM" id="SSF48403">
    <property type="entry name" value="Ankyrin repeat"/>
    <property type="match status" value="1"/>
</dbReference>
<feature type="compositionally biased region" description="Gly residues" evidence="2">
    <location>
        <begin position="183"/>
        <end position="192"/>
    </location>
</feature>
<feature type="compositionally biased region" description="Low complexity" evidence="2">
    <location>
        <begin position="404"/>
        <end position="431"/>
    </location>
</feature>
<accession>A0A9W6BJT0</accession>
<gene>
    <name evidence="3" type="primary">PLEST002285</name>
    <name evidence="3" type="ORF">PLESTB_000729600</name>
</gene>
<keyword evidence="4" id="KW-1185">Reference proteome</keyword>
<dbReference type="InterPro" id="IPR002110">
    <property type="entry name" value="Ankyrin_rpt"/>
</dbReference>
<evidence type="ECO:0000313" key="3">
    <source>
        <dbReference type="EMBL" id="GLC53298.1"/>
    </source>
</evidence>
<dbReference type="Proteomes" id="UP001165080">
    <property type="component" value="Unassembled WGS sequence"/>
</dbReference>
<feature type="region of interest" description="Disordered" evidence="2">
    <location>
        <begin position="303"/>
        <end position="351"/>
    </location>
</feature>
<proteinExistence type="predicted"/>
<protein>
    <recommendedName>
        <fullName evidence="5">ANK_REP_REGION domain-containing protein</fullName>
    </recommendedName>
</protein>
<sequence length="431" mass="44534">MDIGPLQVDHGPSAGLRSPVGAPYAESQNQGVQRHNSKLPRLHWCAYKGDIHGVLQCITDACSLHETVSLRNQHGRLVCGITALFLAAQRGHTEIVKLLVTNGASPVQPCFIQGSTELCTPSEVASLNLHFKLSRWLKHAAKARRKEDEVLALDDEDRMSQVSSRLARGLQRARSTRSVGPVPGAGGGGGGNLSMSGVLARMSRGSRAGGDGGVAMSLDGGPLATGASLSQMGYGPGPRSVDPREGPEAEEQRLAALNFMQQVDLAAFDPDAGVAPPVVCRNTSGGGKGASVKKLFQRIISWGGKDGSGGGGGGGGGSQGAGVRASASTRVRGTQGGVSGGGASGAGGAGPTPYRNLAMDFDAVDPNRPDHTKVLQRFLKDLDLAHWRPEHDGPLERITVGGNSTRPASPGRSRASPPRSARGTSPARSRA</sequence>
<evidence type="ECO:0000256" key="2">
    <source>
        <dbReference type="SAM" id="MobiDB-lite"/>
    </source>
</evidence>
<dbReference type="PROSITE" id="PS50088">
    <property type="entry name" value="ANK_REPEAT"/>
    <property type="match status" value="1"/>
</dbReference>
<keyword evidence="1" id="KW-0040">ANK repeat</keyword>
<feature type="repeat" description="ANK" evidence="1">
    <location>
        <begin position="79"/>
        <end position="105"/>
    </location>
</feature>
<feature type="region of interest" description="Disordered" evidence="2">
    <location>
        <begin position="390"/>
        <end position="431"/>
    </location>
</feature>
<dbReference type="Gene3D" id="1.25.40.20">
    <property type="entry name" value="Ankyrin repeat-containing domain"/>
    <property type="match status" value="1"/>
</dbReference>
<evidence type="ECO:0000256" key="1">
    <source>
        <dbReference type="PROSITE-ProRule" id="PRU00023"/>
    </source>
</evidence>